<protein>
    <submittedName>
        <fullName evidence="3">Molecular chaperone DnaJ</fullName>
    </submittedName>
</protein>
<keyword evidence="1" id="KW-0235">DNA replication</keyword>
<dbReference type="OrthoDB" id="9779889at2"/>
<dbReference type="SUPFAM" id="SSF48452">
    <property type="entry name" value="TPR-like"/>
    <property type="match status" value="1"/>
</dbReference>
<dbReference type="EMBL" id="AZQP01000009">
    <property type="protein sequence ID" value="EYE89046.1"/>
    <property type="molecule type" value="Genomic_DNA"/>
</dbReference>
<keyword evidence="4" id="KW-1185">Reference proteome</keyword>
<dbReference type="PROSITE" id="PS50076">
    <property type="entry name" value="DNAJ_2"/>
    <property type="match status" value="1"/>
</dbReference>
<dbReference type="InterPro" id="IPR011990">
    <property type="entry name" value="TPR-like_helical_dom_sf"/>
</dbReference>
<sequence length="202" mass="24037">MKNPYEILGVRQNASQEEIKQAYRELVKKYHPDRYTDNPLKDLADEKMREINEAYDFLMKNQQFSNDNRYNNHNNYRGGYSPSDFMRVREYINRNDIRNAEDELNRISNRNAEWFFLRGLISIKKGWYSQGYQDIQMAVNMDPNNYEYRETLNRLMNANRNYTNYSYQRRGGNSNDMCSTLTCLCCTDQCCECLGGDLISCC</sequence>
<dbReference type="SUPFAM" id="SSF46565">
    <property type="entry name" value="Chaperone J-domain"/>
    <property type="match status" value="1"/>
</dbReference>
<comment type="caution">
    <text evidence="3">The sequence shown here is derived from an EMBL/GenBank/DDBJ whole genome shotgun (WGS) entry which is preliminary data.</text>
</comment>
<proteinExistence type="predicted"/>
<dbReference type="PRINTS" id="PR00625">
    <property type="entry name" value="JDOMAIN"/>
</dbReference>
<accession>A0A017RWX5</accession>
<evidence type="ECO:0000259" key="2">
    <source>
        <dbReference type="PROSITE" id="PS50076"/>
    </source>
</evidence>
<dbReference type="RefSeq" id="WP_035378508.1">
    <property type="nucleotide sequence ID" value="NZ_AZQP01000009.1"/>
</dbReference>
<evidence type="ECO:0000256" key="1">
    <source>
        <dbReference type="ARBA" id="ARBA00022705"/>
    </source>
</evidence>
<dbReference type="InterPro" id="IPR050817">
    <property type="entry name" value="DjlA_DnaK_co-chaperone"/>
</dbReference>
<dbReference type="PANTHER" id="PTHR24074">
    <property type="entry name" value="CO-CHAPERONE PROTEIN DJLA"/>
    <property type="match status" value="1"/>
</dbReference>
<dbReference type="Gene3D" id="1.10.287.110">
    <property type="entry name" value="DnaJ domain"/>
    <property type="match status" value="1"/>
</dbReference>
<dbReference type="Proteomes" id="UP000019681">
    <property type="component" value="Unassembled WGS sequence"/>
</dbReference>
<dbReference type="CDD" id="cd06257">
    <property type="entry name" value="DnaJ"/>
    <property type="match status" value="1"/>
</dbReference>
<evidence type="ECO:0000313" key="3">
    <source>
        <dbReference type="EMBL" id="EYE89046.1"/>
    </source>
</evidence>
<dbReference type="GO" id="GO:0006260">
    <property type="term" value="P:DNA replication"/>
    <property type="evidence" value="ECO:0007669"/>
    <property type="project" value="UniProtKB-KW"/>
</dbReference>
<organism evidence="3 4">
    <name type="scientific">Fervidicella metallireducens AeB</name>
    <dbReference type="NCBI Taxonomy" id="1403537"/>
    <lineage>
        <taxon>Bacteria</taxon>
        <taxon>Bacillati</taxon>
        <taxon>Bacillota</taxon>
        <taxon>Clostridia</taxon>
        <taxon>Eubacteriales</taxon>
        <taxon>Clostridiaceae</taxon>
        <taxon>Fervidicella</taxon>
    </lineage>
</organism>
<dbReference type="AlphaFoldDB" id="A0A017RWX5"/>
<dbReference type="InterPro" id="IPR036869">
    <property type="entry name" value="J_dom_sf"/>
</dbReference>
<dbReference type="Pfam" id="PF00226">
    <property type="entry name" value="DnaJ"/>
    <property type="match status" value="1"/>
</dbReference>
<dbReference type="STRING" id="1403537.Q428_04370"/>
<evidence type="ECO:0000313" key="4">
    <source>
        <dbReference type="Proteomes" id="UP000019681"/>
    </source>
</evidence>
<dbReference type="SMART" id="SM00271">
    <property type="entry name" value="DnaJ"/>
    <property type="match status" value="1"/>
</dbReference>
<feature type="domain" description="J" evidence="2">
    <location>
        <begin position="3"/>
        <end position="74"/>
    </location>
</feature>
<name>A0A017RWX5_9CLOT</name>
<gene>
    <name evidence="3" type="ORF">Q428_04370</name>
</gene>
<dbReference type="InterPro" id="IPR001623">
    <property type="entry name" value="DnaJ_domain"/>
</dbReference>
<reference evidence="3 4" key="1">
    <citation type="journal article" date="2014" name="Genome Announc.">
        <title>Draft Genome Sequence of Fervidicella metallireducens Strain AeBT, an Iron-Reducing Thermoanaerobe from the Great Artesian Basin.</title>
        <authorList>
            <person name="Patel B.K."/>
        </authorList>
    </citation>
    <scope>NUCLEOTIDE SEQUENCE [LARGE SCALE GENOMIC DNA]</scope>
    <source>
        <strain evidence="3 4">AeB</strain>
    </source>
</reference>